<proteinExistence type="inferred from homology"/>
<dbReference type="Proteomes" id="UP000315395">
    <property type="component" value="Chromosome"/>
</dbReference>
<dbReference type="AlphaFoldDB" id="A0A516GC49"/>
<keyword evidence="2 3" id="KW-0690">Ribosome biogenesis</keyword>
<dbReference type="HAMAP" id="MF_01077">
    <property type="entry name" value="RimP"/>
    <property type="match status" value="1"/>
</dbReference>
<dbReference type="GO" id="GO:0000028">
    <property type="term" value="P:ribosomal small subunit assembly"/>
    <property type="evidence" value="ECO:0007669"/>
    <property type="project" value="TreeGrafter"/>
</dbReference>
<keyword evidence="7" id="KW-1185">Reference proteome</keyword>
<comment type="function">
    <text evidence="3">Required for maturation of 30S ribosomal subunits.</text>
</comment>
<evidence type="ECO:0000313" key="6">
    <source>
        <dbReference type="EMBL" id="QDO89099.1"/>
    </source>
</evidence>
<gene>
    <name evidence="3" type="primary">rimP</name>
    <name evidence="6" type="ORF">FNH13_12825</name>
</gene>
<evidence type="ECO:0000256" key="4">
    <source>
        <dbReference type="SAM" id="MobiDB-lite"/>
    </source>
</evidence>
<dbReference type="InterPro" id="IPR028989">
    <property type="entry name" value="RimP_N"/>
</dbReference>
<dbReference type="RefSeq" id="WP_143783776.1">
    <property type="nucleotide sequence ID" value="NZ_CP041616.1"/>
</dbReference>
<dbReference type="KEGG" id="orz:FNH13_12825"/>
<dbReference type="InterPro" id="IPR035956">
    <property type="entry name" value="RimP_N_sf"/>
</dbReference>
<evidence type="ECO:0000256" key="3">
    <source>
        <dbReference type="HAMAP-Rule" id="MF_01077"/>
    </source>
</evidence>
<evidence type="ECO:0000256" key="2">
    <source>
        <dbReference type="ARBA" id="ARBA00022517"/>
    </source>
</evidence>
<comment type="subcellular location">
    <subcellularLocation>
        <location evidence="3">Cytoplasm</location>
    </subcellularLocation>
</comment>
<evidence type="ECO:0000259" key="5">
    <source>
        <dbReference type="Pfam" id="PF02576"/>
    </source>
</evidence>
<dbReference type="EMBL" id="CP041616">
    <property type="protein sequence ID" value="QDO89099.1"/>
    <property type="molecule type" value="Genomic_DNA"/>
</dbReference>
<keyword evidence="1 3" id="KW-0963">Cytoplasm</keyword>
<dbReference type="GO" id="GO:0005829">
    <property type="term" value="C:cytosol"/>
    <property type="evidence" value="ECO:0007669"/>
    <property type="project" value="TreeGrafter"/>
</dbReference>
<reference evidence="6 7" key="1">
    <citation type="submission" date="2019-07" db="EMBL/GenBank/DDBJ databases">
        <title>complete genome sequencing of Ornithinimicrobium sp. H23M54.</title>
        <authorList>
            <person name="Bae J.-W."/>
            <person name="Lee S.-Y."/>
        </authorList>
    </citation>
    <scope>NUCLEOTIDE SEQUENCE [LARGE SCALE GENOMIC DNA]</scope>
    <source>
        <strain evidence="6 7">H23M54</strain>
    </source>
</reference>
<organism evidence="6 7">
    <name type="scientific">Ornithinimicrobium ciconiae</name>
    <dbReference type="NCBI Taxonomy" id="2594265"/>
    <lineage>
        <taxon>Bacteria</taxon>
        <taxon>Bacillati</taxon>
        <taxon>Actinomycetota</taxon>
        <taxon>Actinomycetes</taxon>
        <taxon>Micrococcales</taxon>
        <taxon>Ornithinimicrobiaceae</taxon>
        <taxon>Ornithinimicrobium</taxon>
    </lineage>
</organism>
<dbReference type="Gene3D" id="3.30.300.70">
    <property type="entry name" value="RimP-like superfamily, N-terminal"/>
    <property type="match status" value="1"/>
</dbReference>
<feature type="region of interest" description="Disordered" evidence="4">
    <location>
        <begin position="120"/>
        <end position="139"/>
    </location>
</feature>
<dbReference type="CDD" id="cd01734">
    <property type="entry name" value="YlxS_C"/>
    <property type="match status" value="1"/>
</dbReference>
<dbReference type="GO" id="GO:0006412">
    <property type="term" value="P:translation"/>
    <property type="evidence" value="ECO:0007669"/>
    <property type="project" value="TreeGrafter"/>
</dbReference>
<dbReference type="PANTHER" id="PTHR33867:SF1">
    <property type="entry name" value="RIBOSOME MATURATION FACTOR RIMP"/>
    <property type="match status" value="1"/>
</dbReference>
<dbReference type="Pfam" id="PF02576">
    <property type="entry name" value="RimP_N"/>
    <property type="match status" value="1"/>
</dbReference>
<evidence type="ECO:0000313" key="7">
    <source>
        <dbReference type="Proteomes" id="UP000315395"/>
    </source>
</evidence>
<feature type="domain" description="Ribosome maturation factor RimP N-terminal" evidence="5">
    <location>
        <begin position="13"/>
        <end position="96"/>
    </location>
</feature>
<evidence type="ECO:0000256" key="1">
    <source>
        <dbReference type="ARBA" id="ARBA00022490"/>
    </source>
</evidence>
<sequence length="187" mass="19392">MGQAEQIREVASAAVAGSGVVVEDVAVHPAGKRRLVRVGVARDVADLPSDDLTSTVEPLTLDEVAEASRAVGAAMDEVDPLGNLAYTLEVSSLGVDHPLTTPAQFRRNVGRLVKLEVSAPPASGAEATQPAPTRASGITAGPIEGRLIEVGPDGIRLDEAPDDLLPYDRVSAAKVQVEFTRPGGKDD</sequence>
<dbReference type="PANTHER" id="PTHR33867">
    <property type="entry name" value="RIBOSOME MATURATION FACTOR RIMP"/>
    <property type="match status" value="1"/>
</dbReference>
<comment type="similarity">
    <text evidence="3">Belongs to the RimP family.</text>
</comment>
<protein>
    <recommendedName>
        <fullName evidence="3">Ribosome maturation factor RimP</fullName>
    </recommendedName>
</protein>
<dbReference type="SUPFAM" id="SSF75420">
    <property type="entry name" value="YhbC-like, N-terminal domain"/>
    <property type="match status" value="1"/>
</dbReference>
<name>A0A516GC49_9MICO</name>
<dbReference type="InterPro" id="IPR028998">
    <property type="entry name" value="RimP_C"/>
</dbReference>
<dbReference type="InterPro" id="IPR003728">
    <property type="entry name" value="Ribosome_maturation_RimP"/>
</dbReference>
<accession>A0A516GC49</accession>
<dbReference type="OrthoDB" id="9805006at2"/>